<reference evidence="2" key="1">
    <citation type="submission" date="2020-05" db="EMBL/GenBank/DDBJ databases">
        <authorList>
            <person name="Chiriac C."/>
            <person name="Salcher M."/>
            <person name="Ghai R."/>
            <person name="Kavagutti S V."/>
        </authorList>
    </citation>
    <scope>NUCLEOTIDE SEQUENCE</scope>
</reference>
<dbReference type="InterPro" id="IPR045931">
    <property type="entry name" value="DUF6350"/>
</dbReference>
<dbReference type="EMBL" id="CAEZSO010000044">
    <property type="protein sequence ID" value="CAB4539229.1"/>
    <property type="molecule type" value="Genomic_DNA"/>
</dbReference>
<keyword evidence="1" id="KW-1133">Transmembrane helix</keyword>
<gene>
    <name evidence="2" type="ORF">UFOPK1446_00319</name>
    <name evidence="3" type="ORF">UFOPK1939_00029</name>
</gene>
<keyword evidence="1" id="KW-0472">Membrane</keyword>
<organism evidence="2">
    <name type="scientific">freshwater metagenome</name>
    <dbReference type="NCBI Taxonomy" id="449393"/>
    <lineage>
        <taxon>unclassified sequences</taxon>
        <taxon>metagenomes</taxon>
        <taxon>ecological metagenomes</taxon>
    </lineage>
</organism>
<feature type="transmembrane region" description="Helical" evidence="1">
    <location>
        <begin position="151"/>
        <end position="172"/>
    </location>
</feature>
<feature type="transmembrane region" description="Helical" evidence="1">
    <location>
        <begin position="80"/>
        <end position="105"/>
    </location>
</feature>
<dbReference type="Pfam" id="PF19877">
    <property type="entry name" value="DUF6350"/>
    <property type="match status" value="1"/>
</dbReference>
<feature type="transmembrane region" description="Helical" evidence="1">
    <location>
        <begin position="296"/>
        <end position="317"/>
    </location>
</feature>
<feature type="transmembrane region" description="Helical" evidence="1">
    <location>
        <begin position="31"/>
        <end position="53"/>
    </location>
</feature>
<name>A0A6J6BLD1_9ZZZZ</name>
<protein>
    <submittedName>
        <fullName evidence="2">Unannotated protein</fullName>
    </submittedName>
</protein>
<keyword evidence="1" id="KW-0812">Transmembrane</keyword>
<evidence type="ECO:0000313" key="3">
    <source>
        <dbReference type="EMBL" id="CAB4613510.1"/>
    </source>
</evidence>
<feature type="transmembrane region" description="Helical" evidence="1">
    <location>
        <begin position="117"/>
        <end position="139"/>
    </location>
</feature>
<dbReference type="EMBL" id="CAEZVF010000002">
    <property type="protein sequence ID" value="CAB4613510.1"/>
    <property type="molecule type" value="Genomic_DNA"/>
</dbReference>
<sequence>MTKLPLLSRLTRSNHEGEVDPRSVVTTSAIAAAWCIVMGLVIIVVPVLLGWAFSSGPAAAFAEALRSTGHIWMAAHHVPVILAGVNVSVLPLGLLVLPVTLLYLAGRWAARAATPTSAADALVLALSTAGAYALFNVIVNAWVSTSSVSSAWWKVLITTGLLGFVTVGMAIAREQKLSLGERVDPRVQLIAKAASIGVVAILALSSLLAAVALGFHLDEVSDSFTLLGTGVVGGLLLTIISLLYLPNIAVWSASFALGPGFLMGTGTQVAASTTQTGALPVFPLVPAIPANGTPPLAAAAVLVIPLVAAMVMGWFVARRTSQDSAEASAGWGAVAGVVAGVALAILAGISGGSLGGGRLSQVGPQVIPVAFFAIFTFGVVAAASAWVVAQQRQRTAD</sequence>
<feature type="transmembrane region" description="Helical" evidence="1">
    <location>
        <begin position="369"/>
        <end position="389"/>
    </location>
</feature>
<feature type="transmembrane region" description="Helical" evidence="1">
    <location>
        <begin position="193"/>
        <end position="217"/>
    </location>
</feature>
<dbReference type="AlphaFoldDB" id="A0A6J6BLD1"/>
<evidence type="ECO:0000256" key="1">
    <source>
        <dbReference type="SAM" id="Phobius"/>
    </source>
</evidence>
<accession>A0A6J6BLD1</accession>
<feature type="transmembrane region" description="Helical" evidence="1">
    <location>
        <begin position="257"/>
        <end position="276"/>
    </location>
</feature>
<feature type="transmembrane region" description="Helical" evidence="1">
    <location>
        <begin position="223"/>
        <end position="245"/>
    </location>
</feature>
<evidence type="ECO:0000313" key="2">
    <source>
        <dbReference type="EMBL" id="CAB4539229.1"/>
    </source>
</evidence>
<feature type="transmembrane region" description="Helical" evidence="1">
    <location>
        <begin position="329"/>
        <end position="349"/>
    </location>
</feature>
<proteinExistence type="predicted"/>